<comment type="caution">
    <text evidence="10">The sequence shown here is derived from an EMBL/GenBank/DDBJ whole genome shotgun (WGS) entry which is preliminary data.</text>
</comment>
<evidence type="ECO:0000259" key="7">
    <source>
        <dbReference type="Pfam" id="PF01926"/>
    </source>
</evidence>
<dbReference type="EC" id="3.6.-.-" evidence="6"/>
<dbReference type="InterPro" id="IPR027417">
    <property type="entry name" value="P-loop_NTPase"/>
</dbReference>
<dbReference type="InterPro" id="IPR018948">
    <property type="entry name" value="GTP-bd_TrmE_N"/>
</dbReference>
<comment type="subcellular location">
    <subcellularLocation>
        <location evidence="6">Cytoplasm</location>
    </subcellularLocation>
</comment>
<organism evidence="10 11">
    <name type="scientific">Nannocystis radixulma</name>
    <dbReference type="NCBI Taxonomy" id="2995305"/>
    <lineage>
        <taxon>Bacteria</taxon>
        <taxon>Pseudomonadati</taxon>
        <taxon>Myxococcota</taxon>
        <taxon>Polyangia</taxon>
        <taxon>Nannocystales</taxon>
        <taxon>Nannocystaceae</taxon>
        <taxon>Nannocystis</taxon>
    </lineage>
</organism>
<evidence type="ECO:0000313" key="10">
    <source>
        <dbReference type="EMBL" id="MDC0671303.1"/>
    </source>
</evidence>
<dbReference type="Pfam" id="PF01926">
    <property type="entry name" value="MMR_HSR1"/>
    <property type="match status" value="1"/>
</dbReference>
<keyword evidence="6" id="KW-0963">Cytoplasm</keyword>
<evidence type="ECO:0000256" key="4">
    <source>
        <dbReference type="ARBA" id="ARBA00022958"/>
    </source>
</evidence>
<dbReference type="SUPFAM" id="SSF52540">
    <property type="entry name" value="P-loop containing nucleoside triphosphate hydrolases"/>
    <property type="match status" value="1"/>
</dbReference>
<dbReference type="RefSeq" id="WP_272001432.1">
    <property type="nucleotide sequence ID" value="NZ_JAQNDN010000015.1"/>
</dbReference>
<evidence type="ECO:0000259" key="8">
    <source>
        <dbReference type="Pfam" id="PF10396"/>
    </source>
</evidence>
<dbReference type="SUPFAM" id="SSF103025">
    <property type="entry name" value="Folate-binding domain"/>
    <property type="match status" value="1"/>
</dbReference>
<keyword evidence="3 6" id="KW-0547">Nucleotide-binding</keyword>
<keyword evidence="11" id="KW-1185">Reference proteome</keyword>
<dbReference type="Proteomes" id="UP001217838">
    <property type="component" value="Unassembled WGS sequence"/>
</dbReference>
<dbReference type="InterPro" id="IPR031168">
    <property type="entry name" value="G_TrmE"/>
</dbReference>
<feature type="binding site" evidence="6">
    <location>
        <begin position="250"/>
        <end position="256"/>
    </location>
    <ligand>
        <name>GTP</name>
        <dbReference type="ChEBI" id="CHEBI:37565"/>
    </ligand>
</feature>
<comment type="subunit">
    <text evidence="6">Homodimer. Heterotetramer of two MnmE and two MnmG subunits.</text>
</comment>
<dbReference type="Gene3D" id="3.40.50.300">
    <property type="entry name" value="P-loop containing nucleotide triphosphate hydrolases"/>
    <property type="match status" value="1"/>
</dbReference>
<feature type="binding site" evidence="6">
    <location>
        <position position="256"/>
    </location>
    <ligand>
        <name>Mg(2+)</name>
        <dbReference type="ChEBI" id="CHEBI:18420"/>
    </ligand>
</feature>
<comment type="cofactor">
    <cofactor evidence="6">
        <name>K(+)</name>
        <dbReference type="ChEBI" id="CHEBI:29103"/>
    </cofactor>
    <text evidence="6">Binds 1 potassium ion per subunit.</text>
</comment>
<evidence type="ECO:0000256" key="6">
    <source>
        <dbReference type="HAMAP-Rule" id="MF_00379"/>
    </source>
</evidence>
<dbReference type="EMBL" id="JAQNDN010000015">
    <property type="protein sequence ID" value="MDC0671303.1"/>
    <property type="molecule type" value="Genomic_DNA"/>
</dbReference>
<dbReference type="InterPro" id="IPR027266">
    <property type="entry name" value="TrmE/GcvT-like"/>
</dbReference>
<evidence type="ECO:0000256" key="2">
    <source>
        <dbReference type="ARBA" id="ARBA00022694"/>
    </source>
</evidence>
<dbReference type="PANTHER" id="PTHR42714:SF2">
    <property type="entry name" value="TRNA MODIFICATION GTPASE GTPBP3, MITOCHONDRIAL"/>
    <property type="match status" value="1"/>
</dbReference>
<dbReference type="PANTHER" id="PTHR42714">
    <property type="entry name" value="TRNA MODIFICATION GTPASE GTPBP3"/>
    <property type="match status" value="1"/>
</dbReference>
<reference evidence="10 11" key="1">
    <citation type="submission" date="2022-11" db="EMBL/GenBank/DDBJ databases">
        <title>Minimal conservation of predation-associated metabolite biosynthetic gene clusters underscores biosynthetic potential of Myxococcota including descriptions for ten novel species: Archangium lansinium sp. nov., Myxococcus landrumus sp. nov., Nannocystis bai.</title>
        <authorList>
            <person name="Ahearne A."/>
            <person name="Stevens C."/>
            <person name="Dowd S."/>
        </authorList>
    </citation>
    <scope>NUCLEOTIDE SEQUENCE [LARGE SCALE GENOMIC DNA]</scope>
    <source>
        <strain evidence="10 11">NCELM</strain>
    </source>
</reference>
<dbReference type="NCBIfam" id="TIGR00231">
    <property type="entry name" value="small_GTP"/>
    <property type="match status" value="1"/>
</dbReference>
<dbReference type="CDD" id="cd04164">
    <property type="entry name" value="trmE"/>
    <property type="match status" value="1"/>
</dbReference>
<dbReference type="Gene3D" id="3.30.1360.120">
    <property type="entry name" value="Probable tRNA modification gtpase trme, domain 1"/>
    <property type="match status" value="1"/>
</dbReference>
<dbReference type="InterPro" id="IPR027368">
    <property type="entry name" value="MnmE_dom2"/>
</dbReference>
<keyword evidence="6" id="KW-0378">Hydrolase</keyword>
<gene>
    <name evidence="6" type="primary">mnmE</name>
    <name evidence="6" type="synonym">trmE</name>
    <name evidence="10" type="ORF">POL58_26340</name>
</gene>
<feature type="domain" description="G" evidence="7">
    <location>
        <begin position="223"/>
        <end position="309"/>
    </location>
</feature>
<evidence type="ECO:0000256" key="5">
    <source>
        <dbReference type="ARBA" id="ARBA00023134"/>
    </source>
</evidence>
<dbReference type="InterPro" id="IPR025867">
    <property type="entry name" value="MnmE_helical"/>
</dbReference>
<evidence type="ECO:0000256" key="1">
    <source>
        <dbReference type="ARBA" id="ARBA00011043"/>
    </source>
</evidence>
<evidence type="ECO:0000256" key="3">
    <source>
        <dbReference type="ARBA" id="ARBA00022741"/>
    </source>
</evidence>
<dbReference type="SUPFAM" id="SSF116878">
    <property type="entry name" value="TrmE connector domain"/>
    <property type="match status" value="1"/>
</dbReference>
<feature type="domain" description="GTP-binding protein TrmE N-terminal" evidence="8">
    <location>
        <begin position="13"/>
        <end position="126"/>
    </location>
</feature>
<feature type="binding site" evidence="6">
    <location>
        <position position="441"/>
    </location>
    <ligand>
        <name>(6S)-5-formyl-5,6,7,8-tetrahydrofolate</name>
        <dbReference type="ChEBI" id="CHEBI:57457"/>
    </ligand>
</feature>
<dbReference type="HAMAP" id="MF_00379">
    <property type="entry name" value="GTPase_MnmE"/>
    <property type="match status" value="1"/>
</dbReference>
<keyword evidence="5 6" id="KW-0342">GTP-binding</keyword>
<keyword evidence="4 6" id="KW-0630">Potassium</keyword>
<dbReference type="Pfam" id="PF12631">
    <property type="entry name" value="MnmE_helical"/>
    <property type="match status" value="1"/>
</dbReference>
<dbReference type="InterPro" id="IPR005225">
    <property type="entry name" value="Small_GTP-bd"/>
</dbReference>
<keyword evidence="2 6" id="KW-0819">tRNA processing</keyword>
<comment type="caution">
    <text evidence="6">Lacks conserved residue(s) required for the propagation of feature annotation.</text>
</comment>
<feature type="binding site" evidence="6">
    <location>
        <begin position="275"/>
        <end position="278"/>
    </location>
    <ligand>
        <name>GTP</name>
        <dbReference type="ChEBI" id="CHEBI:37565"/>
    </ligand>
</feature>
<keyword evidence="6" id="KW-0479">Metal-binding</keyword>
<feature type="domain" description="MnmE helical" evidence="9">
    <location>
        <begin position="129"/>
        <end position="438"/>
    </location>
</feature>
<feature type="binding site" evidence="6">
    <location>
        <position position="126"/>
    </location>
    <ligand>
        <name>(6S)-5-formyl-5,6,7,8-tetrahydrofolate</name>
        <dbReference type="ChEBI" id="CHEBI:57457"/>
    </ligand>
</feature>
<dbReference type="Gene3D" id="1.20.120.430">
    <property type="entry name" value="tRNA modification GTPase MnmE domain 2"/>
    <property type="match status" value="1"/>
</dbReference>
<comment type="similarity">
    <text evidence="1 6">Belongs to the TRAFAC class TrmE-Era-EngA-EngB-Septin-like GTPase superfamily. TrmE GTPase family.</text>
</comment>
<sequence>MTSKRASADSDSTIVGVATGTPDGGVAIVRLSGPEARSIVERLIGTLPAPRLLARRRVHDSRDASADDALVVWMPGPRSFTGEDVVELHVHAGARNVGRIVAALQERGARAAGPGEFTRRAFEHGRLSLEQAEGIAALIAARTSAAIDQARRLVAGELGREVEALRSAVGDLRTEIEANLDFPEDVADGDVSRWREELVRHEATARAWLGSFAAGQRARERARVVIAGAPNAGKSALFNALLGRSRAIVSPTPGTTRDYVEAELEIDGLEVVLVDTAGLRHATSDSIEHEGIGRSREQIAGAELVVWLEPADATTADAPPSFGLRVESKRDLGCRRPDWFGVSAQTGEGLAALRAEIAGLIRGDETAPWIGLARHRDRASDAASAMASASSLLETAAPLELVAFELGVAERQLAEITGRDALGPIGEDVLARIFSQFCIGK</sequence>
<feature type="binding site" evidence="6">
    <location>
        <position position="235"/>
    </location>
    <ligand>
        <name>Mg(2+)</name>
        <dbReference type="ChEBI" id="CHEBI:18420"/>
    </ligand>
</feature>
<evidence type="ECO:0000259" key="9">
    <source>
        <dbReference type="Pfam" id="PF12631"/>
    </source>
</evidence>
<protein>
    <recommendedName>
        <fullName evidence="6">tRNA modification GTPase MnmE</fullName>
        <ecNumber evidence="6">3.6.-.-</ecNumber>
    </recommendedName>
</protein>
<keyword evidence="6" id="KW-0460">Magnesium</keyword>
<dbReference type="InterPro" id="IPR006073">
    <property type="entry name" value="GTP-bd"/>
</dbReference>
<dbReference type="Pfam" id="PF10396">
    <property type="entry name" value="TrmE_N"/>
    <property type="match status" value="1"/>
</dbReference>
<comment type="function">
    <text evidence="6">Exhibits a very high intrinsic GTPase hydrolysis rate. Involved in the addition of a carboxymethylaminomethyl (cmnm) group at the wobble position (U34) of certain tRNAs, forming tRNA-cmnm(5)s(2)U34.</text>
</comment>
<evidence type="ECO:0000313" key="11">
    <source>
        <dbReference type="Proteomes" id="UP001217838"/>
    </source>
</evidence>
<dbReference type="CDD" id="cd14858">
    <property type="entry name" value="TrmE_N"/>
    <property type="match status" value="1"/>
</dbReference>
<proteinExistence type="inferred from homology"/>
<name>A0ABT5BCY8_9BACT</name>
<accession>A0ABT5BCY8</accession>
<feature type="binding site" evidence="6">
    <location>
        <position position="87"/>
    </location>
    <ligand>
        <name>(6S)-5-formyl-5,6,7,8-tetrahydrofolate</name>
        <dbReference type="ChEBI" id="CHEBI:57457"/>
    </ligand>
</feature>
<feature type="binding site" evidence="6">
    <location>
        <position position="30"/>
    </location>
    <ligand>
        <name>(6S)-5-formyl-5,6,7,8-tetrahydrofolate</name>
        <dbReference type="ChEBI" id="CHEBI:57457"/>
    </ligand>
</feature>
<dbReference type="InterPro" id="IPR004520">
    <property type="entry name" value="GTPase_MnmE"/>
</dbReference>